<dbReference type="AlphaFoldDB" id="A0A0C9TVY1"/>
<organism evidence="5 6">
    <name type="scientific">Paxillus involutus ATCC 200175</name>
    <dbReference type="NCBI Taxonomy" id="664439"/>
    <lineage>
        <taxon>Eukaryota</taxon>
        <taxon>Fungi</taxon>
        <taxon>Dikarya</taxon>
        <taxon>Basidiomycota</taxon>
        <taxon>Agaricomycotina</taxon>
        <taxon>Agaricomycetes</taxon>
        <taxon>Agaricomycetidae</taxon>
        <taxon>Boletales</taxon>
        <taxon>Paxilineae</taxon>
        <taxon>Paxillaceae</taxon>
        <taxon>Paxillus</taxon>
    </lineage>
</organism>
<evidence type="ECO:0000256" key="2">
    <source>
        <dbReference type="ARBA" id="ARBA00022737"/>
    </source>
</evidence>
<dbReference type="InterPro" id="IPR008266">
    <property type="entry name" value="Tyr_kinase_AS"/>
</dbReference>
<dbReference type="PROSITE" id="PS50294">
    <property type="entry name" value="WD_REPEATS_REGION"/>
    <property type="match status" value="3"/>
</dbReference>
<keyword evidence="1 3" id="KW-0853">WD repeat</keyword>
<keyword evidence="2" id="KW-0677">Repeat</keyword>
<dbReference type="InterPro" id="IPR000719">
    <property type="entry name" value="Prot_kinase_dom"/>
</dbReference>
<dbReference type="PANTHER" id="PTHR19879:SF9">
    <property type="entry name" value="TRANSCRIPTION INITIATION FACTOR TFIID SUBUNIT 5"/>
    <property type="match status" value="1"/>
</dbReference>
<feature type="repeat" description="WD" evidence="3">
    <location>
        <begin position="173"/>
        <end position="214"/>
    </location>
</feature>
<dbReference type="OrthoDB" id="3203311at2759"/>
<keyword evidence="6" id="KW-1185">Reference proteome</keyword>
<dbReference type="SUPFAM" id="SSF56112">
    <property type="entry name" value="Protein kinase-like (PK-like)"/>
    <property type="match status" value="1"/>
</dbReference>
<dbReference type="InterPro" id="IPR001245">
    <property type="entry name" value="Ser-Thr/Tyr_kinase_cat_dom"/>
</dbReference>
<dbReference type="Gene3D" id="1.10.510.10">
    <property type="entry name" value="Transferase(Phosphotransferase) domain 1"/>
    <property type="match status" value="1"/>
</dbReference>
<dbReference type="CDD" id="cd00200">
    <property type="entry name" value="WD40"/>
    <property type="match status" value="1"/>
</dbReference>
<dbReference type="PROSITE" id="PS00678">
    <property type="entry name" value="WD_REPEATS_1"/>
    <property type="match status" value="1"/>
</dbReference>
<dbReference type="InterPro" id="IPR019775">
    <property type="entry name" value="WD40_repeat_CS"/>
</dbReference>
<dbReference type="InterPro" id="IPR001680">
    <property type="entry name" value="WD40_rpt"/>
</dbReference>
<dbReference type="PROSITE" id="PS50082">
    <property type="entry name" value="WD_REPEATS_2"/>
    <property type="match status" value="4"/>
</dbReference>
<dbReference type="Gene3D" id="2.130.10.10">
    <property type="entry name" value="YVTN repeat-like/Quinoprotein amine dehydrogenase"/>
    <property type="match status" value="2"/>
</dbReference>
<feature type="domain" description="Protein kinase" evidence="4">
    <location>
        <begin position="415"/>
        <end position="699"/>
    </location>
</feature>
<dbReference type="HOGENOM" id="CLU_000288_7_18_1"/>
<dbReference type="GO" id="GO:0005524">
    <property type="term" value="F:ATP binding"/>
    <property type="evidence" value="ECO:0007669"/>
    <property type="project" value="InterPro"/>
</dbReference>
<name>A0A0C9TVY1_PAXIN</name>
<feature type="repeat" description="WD" evidence="3">
    <location>
        <begin position="60"/>
        <end position="82"/>
    </location>
</feature>
<dbReference type="PRINTS" id="PR00320">
    <property type="entry name" value="GPROTEINBRPT"/>
</dbReference>
<evidence type="ECO:0000259" key="4">
    <source>
        <dbReference type="PROSITE" id="PS50011"/>
    </source>
</evidence>
<sequence>MSKTSESSVDLTAKPLMTMSGHEANIREIAYLPGGEQIITCSDDKTLGRRTRCHERRKRILSGGNDKRMRVWDVETHKRIEKWEEETDDISCIAVSPDDQLAASGSWSGKIVIREMKESGRIRHSINAGSEVPSLCFSPNAEKLACVVATSVGEPGVIHVYDVKSGELVLGPLKGHQDWVRCVLWSLDGSQLFSASYGGTIRCWNSDTGESTGEWKGHTHYIYSLSLSPDGTKLASASCDKTVRLWDAQSGDPIGQPLQHGDVVRAVTFSPSGEFVASGGDDKKVFIWQVPRFDDSRKQAHKSFLDLPAVPLPEDQHQGEFDFSDLPTNRRPFIPTHVQRFWRGLVARRSSSSPAQQVIDSCPLALGADDTDMDMNAWIIVKTPAAFKQPTADTPWNLNDIRSNCAHDITSYVVRDGEEPFASGSFGDIYRGKLRLSGRSTDVAVKAIRTYSADGDDDHARRNRRLRRELRAWVNLEHINVLPLFGTTMNFGRFPAMVCPWLENGSLTGYLERQNDTLTIAERLALIGDAAAGLQYLHSQSVVHGDLSGSNVLISDNGRACISDFGLSILLTQLGGSTYATSRRAEGTLRWTAPELLDLEVPEDEENPLHVYPTLQSDVYSFGRVMLQVLTGKVPYHYYIRDAQVLSAVSRGIIPQRPNRALVTDRQWTFMQQCWMPVGVGEPRPHVDEIVEFVRQELVELENATS</sequence>
<dbReference type="SMART" id="SM00320">
    <property type="entry name" value="WD40"/>
    <property type="match status" value="6"/>
</dbReference>
<reference evidence="5 6" key="1">
    <citation type="submission" date="2014-06" db="EMBL/GenBank/DDBJ databases">
        <authorList>
            <consortium name="DOE Joint Genome Institute"/>
            <person name="Kuo A."/>
            <person name="Kohler A."/>
            <person name="Nagy L.G."/>
            <person name="Floudas D."/>
            <person name="Copeland A."/>
            <person name="Barry K.W."/>
            <person name="Cichocki N."/>
            <person name="Veneault-Fourrey C."/>
            <person name="LaButti K."/>
            <person name="Lindquist E.A."/>
            <person name="Lipzen A."/>
            <person name="Lundell T."/>
            <person name="Morin E."/>
            <person name="Murat C."/>
            <person name="Sun H."/>
            <person name="Tunlid A."/>
            <person name="Henrissat B."/>
            <person name="Grigoriev I.V."/>
            <person name="Hibbett D.S."/>
            <person name="Martin F."/>
            <person name="Nordberg H.P."/>
            <person name="Cantor M.N."/>
            <person name="Hua S.X."/>
        </authorList>
    </citation>
    <scope>NUCLEOTIDE SEQUENCE [LARGE SCALE GENOMIC DNA]</scope>
    <source>
        <strain evidence="5 6">ATCC 200175</strain>
    </source>
</reference>
<dbReference type="PANTHER" id="PTHR19879">
    <property type="entry name" value="TRANSCRIPTION INITIATION FACTOR TFIID"/>
    <property type="match status" value="1"/>
</dbReference>
<proteinExistence type="predicted"/>
<dbReference type="PROSITE" id="PS00109">
    <property type="entry name" value="PROTEIN_KINASE_TYR"/>
    <property type="match status" value="1"/>
</dbReference>
<dbReference type="EMBL" id="KN819371">
    <property type="protein sequence ID" value="KIJ11897.1"/>
    <property type="molecule type" value="Genomic_DNA"/>
</dbReference>
<evidence type="ECO:0000313" key="6">
    <source>
        <dbReference type="Proteomes" id="UP000053647"/>
    </source>
</evidence>
<dbReference type="Pfam" id="PF00400">
    <property type="entry name" value="WD40"/>
    <property type="match status" value="5"/>
</dbReference>
<dbReference type="Pfam" id="PF07714">
    <property type="entry name" value="PK_Tyr_Ser-Thr"/>
    <property type="match status" value="1"/>
</dbReference>
<reference evidence="6" key="2">
    <citation type="submission" date="2015-01" db="EMBL/GenBank/DDBJ databases">
        <title>Evolutionary Origins and Diversification of the Mycorrhizal Mutualists.</title>
        <authorList>
            <consortium name="DOE Joint Genome Institute"/>
            <consortium name="Mycorrhizal Genomics Consortium"/>
            <person name="Kohler A."/>
            <person name="Kuo A."/>
            <person name="Nagy L.G."/>
            <person name="Floudas D."/>
            <person name="Copeland A."/>
            <person name="Barry K.W."/>
            <person name="Cichocki N."/>
            <person name="Veneault-Fourrey C."/>
            <person name="LaButti K."/>
            <person name="Lindquist E.A."/>
            <person name="Lipzen A."/>
            <person name="Lundell T."/>
            <person name="Morin E."/>
            <person name="Murat C."/>
            <person name="Riley R."/>
            <person name="Ohm R."/>
            <person name="Sun H."/>
            <person name="Tunlid A."/>
            <person name="Henrissat B."/>
            <person name="Grigoriev I.V."/>
            <person name="Hibbett D.S."/>
            <person name="Martin F."/>
        </authorList>
    </citation>
    <scope>NUCLEOTIDE SEQUENCE [LARGE SCALE GENOMIC DNA]</scope>
    <source>
        <strain evidence="6">ATCC 200175</strain>
    </source>
</reference>
<evidence type="ECO:0000256" key="1">
    <source>
        <dbReference type="ARBA" id="ARBA00022574"/>
    </source>
</evidence>
<evidence type="ECO:0000256" key="3">
    <source>
        <dbReference type="PROSITE-ProRule" id="PRU00221"/>
    </source>
</evidence>
<dbReference type="Proteomes" id="UP000053647">
    <property type="component" value="Unassembled WGS sequence"/>
</dbReference>
<protein>
    <recommendedName>
        <fullName evidence="4">Protein kinase domain-containing protein</fullName>
    </recommendedName>
</protein>
<feature type="repeat" description="WD" evidence="3">
    <location>
        <begin position="257"/>
        <end position="290"/>
    </location>
</feature>
<dbReference type="InterPro" id="IPR036322">
    <property type="entry name" value="WD40_repeat_dom_sf"/>
</dbReference>
<dbReference type="SUPFAM" id="SSF50978">
    <property type="entry name" value="WD40 repeat-like"/>
    <property type="match status" value="1"/>
</dbReference>
<dbReference type="GO" id="GO:0004672">
    <property type="term" value="F:protein kinase activity"/>
    <property type="evidence" value="ECO:0007669"/>
    <property type="project" value="InterPro"/>
</dbReference>
<accession>A0A0C9TVY1</accession>
<gene>
    <name evidence="5" type="ORF">PAXINDRAFT_101479</name>
</gene>
<dbReference type="InterPro" id="IPR015943">
    <property type="entry name" value="WD40/YVTN_repeat-like_dom_sf"/>
</dbReference>
<dbReference type="PROSITE" id="PS50011">
    <property type="entry name" value="PROTEIN_KINASE_DOM"/>
    <property type="match status" value="1"/>
</dbReference>
<evidence type="ECO:0000313" key="5">
    <source>
        <dbReference type="EMBL" id="KIJ11897.1"/>
    </source>
</evidence>
<dbReference type="InterPro" id="IPR011009">
    <property type="entry name" value="Kinase-like_dom_sf"/>
</dbReference>
<dbReference type="InterPro" id="IPR020472">
    <property type="entry name" value="WD40_PAC1"/>
</dbReference>
<feature type="repeat" description="WD" evidence="3">
    <location>
        <begin position="215"/>
        <end position="256"/>
    </location>
</feature>